<dbReference type="InterPro" id="IPR001845">
    <property type="entry name" value="HTH_ArsR_DNA-bd_dom"/>
</dbReference>
<feature type="domain" description="HTH arsR-type" evidence="4">
    <location>
        <begin position="1"/>
        <end position="87"/>
    </location>
</feature>
<keyword evidence="1" id="KW-0805">Transcription regulation</keyword>
<dbReference type="Proteomes" id="UP001161405">
    <property type="component" value="Unassembled WGS sequence"/>
</dbReference>
<dbReference type="InterPro" id="IPR047796">
    <property type="entry name" value="SdpR-like_repress"/>
</dbReference>
<comment type="caution">
    <text evidence="5">The sequence shown here is derived from an EMBL/GenBank/DDBJ whole genome shotgun (WGS) entry which is preliminary data.</text>
</comment>
<evidence type="ECO:0000256" key="2">
    <source>
        <dbReference type="ARBA" id="ARBA00023125"/>
    </source>
</evidence>
<protein>
    <recommendedName>
        <fullName evidence="4">HTH arsR-type domain-containing protein</fullName>
    </recommendedName>
</protein>
<dbReference type="InterPro" id="IPR051081">
    <property type="entry name" value="HTH_MetalResp_TranReg"/>
</dbReference>
<dbReference type="NCBIfam" id="NF033789">
    <property type="entry name" value="repress_SdpR"/>
    <property type="match status" value="1"/>
</dbReference>
<keyword evidence="6" id="KW-1185">Reference proteome</keyword>
<dbReference type="PANTHER" id="PTHR33154">
    <property type="entry name" value="TRANSCRIPTIONAL REGULATOR, ARSR FAMILY"/>
    <property type="match status" value="1"/>
</dbReference>
<keyword evidence="3" id="KW-0804">Transcription</keyword>
<dbReference type="PANTHER" id="PTHR33154:SF33">
    <property type="entry name" value="TRANSCRIPTIONAL REPRESSOR SDPR"/>
    <property type="match status" value="1"/>
</dbReference>
<dbReference type="NCBIfam" id="NF033788">
    <property type="entry name" value="HTH_metalloreg"/>
    <property type="match status" value="1"/>
</dbReference>
<dbReference type="SMART" id="SM00418">
    <property type="entry name" value="HTH_ARSR"/>
    <property type="match status" value="1"/>
</dbReference>
<evidence type="ECO:0000313" key="6">
    <source>
        <dbReference type="Proteomes" id="UP001161405"/>
    </source>
</evidence>
<proteinExistence type="predicted"/>
<sequence length="89" mass="9898">MNSVFEALSHPVRRKIVKVLKRGPQSAGELADMFDLTKPTMSTHFAKLKKAELVRTTRQGNTILYHLNASVLETALNDLLDFGQGSNDD</sequence>
<dbReference type="RefSeq" id="WP_284365042.1">
    <property type="nucleotide sequence ID" value="NZ_BSNI01000002.1"/>
</dbReference>
<evidence type="ECO:0000256" key="3">
    <source>
        <dbReference type="ARBA" id="ARBA00023163"/>
    </source>
</evidence>
<keyword evidence="2" id="KW-0238">DNA-binding</keyword>
<dbReference type="InterPro" id="IPR036390">
    <property type="entry name" value="WH_DNA-bd_sf"/>
</dbReference>
<dbReference type="PROSITE" id="PS50987">
    <property type="entry name" value="HTH_ARSR_2"/>
    <property type="match status" value="1"/>
</dbReference>
<dbReference type="SUPFAM" id="SSF46785">
    <property type="entry name" value="Winged helix' DNA-binding domain"/>
    <property type="match status" value="1"/>
</dbReference>
<evidence type="ECO:0000259" key="4">
    <source>
        <dbReference type="PROSITE" id="PS50987"/>
    </source>
</evidence>
<dbReference type="EMBL" id="BSNI01000002">
    <property type="protein sequence ID" value="GLQ18247.1"/>
    <property type="molecule type" value="Genomic_DNA"/>
</dbReference>
<dbReference type="Gene3D" id="1.10.10.10">
    <property type="entry name" value="Winged helix-like DNA-binding domain superfamily/Winged helix DNA-binding domain"/>
    <property type="match status" value="1"/>
</dbReference>
<reference evidence="5" key="2">
    <citation type="submission" date="2023-01" db="EMBL/GenBank/DDBJ databases">
        <title>Draft genome sequence of Maritalea porphyrae strain NBRC 107169.</title>
        <authorList>
            <person name="Sun Q."/>
            <person name="Mori K."/>
        </authorList>
    </citation>
    <scope>NUCLEOTIDE SEQUENCE</scope>
    <source>
        <strain evidence="5">NBRC 107169</strain>
    </source>
</reference>
<dbReference type="InterPro" id="IPR036388">
    <property type="entry name" value="WH-like_DNA-bd_sf"/>
</dbReference>
<dbReference type="PRINTS" id="PR00778">
    <property type="entry name" value="HTHARSR"/>
</dbReference>
<gene>
    <name evidence="5" type="ORF">GCM10007879_24960</name>
</gene>
<accession>A0ABQ5UW85</accession>
<name>A0ABQ5UW85_9HYPH</name>
<dbReference type="CDD" id="cd00090">
    <property type="entry name" value="HTH_ARSR"/>
    <property type="match status" value="1"/>
</dbReference>
<dbReference type="Pfam" id="PF12840">
    <property type="entry name" value="HTH_20"/>
    <property type="match status" value="1"/>
</dbReference>
<reference evidence="5" key="1">
    <citation type="journal article" date="2014" name="Int. J. Syst. Evol. Microbiol.">
        <title>Complete genome of a new Firmicutes species belonging to the dominant human colonic microbiota ('Ruminococcus bicirculans') reveals two chromosomes and a selective capacity to utilize plant glucans.</title>
        <authorList>
            <consortium name="NISC Comparative Sequencing Program"/>
            <person name="Wegmann U."/>
            <person name="Louis P."/>
            <person name="Goesmann A."/>
            <person name="Henrissat B."/>
            <person name="Duncan S.H."/>
            <person name="Flint H.J."/>
        </authorList>
    </citation>
    <scope>NUCLEOTIDE SEQUENCE</scope>
    <source>
        <strain evidence="5">NBRC 107169</strain>
    </source>
</reference>
<dbReference type="InterPro" id="IPR011991">
    <property type="entry name" value="ArsR-like_HTH"/>
</dbReference>
<organism evidence="5 6">
    <name type="scientific">Maritalea porphyrae</name>
    <dbReference type="NCBI Taxonomy" id="880732"/>
    <lineage>
        <taxon>Bacteria</taxon>
        <taxon>Pseudomonadati</taxon>
        <taxon>Pseudomonadota</taxon>
        <taxon>Alphaproteobacteria</taxon>
        <taxon>Hyphomicrobiales</taxon>
        <taxon>Devosiaceae</taxon>
        <taxon>Maritalea</taxon>
    </lineage>
</organism>
<evidence type="ECO:0000313" key="5">
    <source>
        <dbReference type="EMBL" id="GLQ18247.1"/>
    </source>
</evidence>
<evidence type="ECO:0000256" key="1">
    <source>
        <dbReference type="ARBA" id="ARBA00023015"/>
    </source>
</evidence>